<geneLocation type="plasmid" evidence="2">
    <name>pWBG758</name>
</geneLocation>
<sequence length="37" mass="4287">MGLDVSIQLELFVTFKITYTVTLPVTIYLLLKKDNKK</sequence>
<dbReference type="AlphaFoldDB" id="D2J8B8"/>
<feature type="transmembrane region" description="Helical" evidence="1">
    <location>
        <begin position="12"/>
        <end position="31"/>
    </location>
</feature>
<reference evidence="2" key="2">
    <citation type="submission" date="2009-12" db="EMBL/GenBank/DDBJ databases">
        <authorList>
            <person name="Summers A.O."/>
            <person name="Shearer J."/>
            <person name="Wireman J."/>
        </authorList>
    </citation>
    <scope>NUCLEOTIDE SEQUENCE</scope>
    <source>
        <strain evidence="2">Y74T</strain>
        <plasmid evidence="2">pWBG758</plasmid>
    </source>
</reference>
<evidence type="ECO:0000256" key="1">
    <source>
        <dbReference type="SAM" id="Phobius"/>
    </source>
</evidence>
<name>D2J8B8_STAAU</name>
<dbReference type="EMBL" id="GQ900400">
    <property type="protein sequence ID" value="ACZ59018.1"/>
    <property type="molecule type" value="Genomic_DNA"/>
</dbReference>
<keyword evidence="2" id="KW-0614">Plasmid</keyword>
<keyword evidence="1" id="KW-1133">Transmembrane helix</keyword>
<gene>
    <name evidence="2" type="ORF">SAP040A_036</name>
</gene>
<keyword evidence="1" id="KW-0812">Transmembrane</keyword>
<accession>D2J8B8</accession>
<proteinExistence type="predicted"/>
<reference evidence="2" key="1">
    <citation type="submission" date="2009-08" db="EMBL/GenBank/DDBJ databases">
        <authorList>
            <person name="Gill J."/>
            <person name="Borman J."/>
            <person name="Shetty J."/>
            <person name="Hostetler J."/>
            <person name="Durkin S."/>
            <person name="Montgomery B."/>
        </authorList>
    </citation>
    <scope>NUCLEOTIDE SEQUENCE</scope>
    <source>
        <strain evidence="2">Y74T</strain>
        <plasmid evidence="2">pWBG758</plasmid>
    </source>
</reference>
<protein>
    <submittedName>
        <fullName evidence="2">Uncharacterized protein</fullName>
    </submittedName>
</protein>
<organism evidence="2">
    <name type="scientific">Staphylococcus aureus</name>
    <dbReference type="NCBI Taxonomy" id="1280"/>
    <lineage>
        <taxon>Bacteria</taxon>
        <taxon>Bacillati</taxon>
        <taxon>Bacillota</taxon>
        <taxon>Bacilli</taxon>
        <taxon>Bacillales</taxon>
        <taxon>Staphylococcaceae</taxon>
        <taxon>Staphylococcus</taxon>
    </lineage>
</organism>
<evidence type="ECO:0000313" key="2">
    <source>
        <dbReference type="EMBL" id="ACZ59018.1"/>
    </source>
</evidence>
<keyword evidence="1" id="KW-0472">Membrane</keyword>